<evidence type="ECO:0000313" key="7">
    <source>
        <dbReference type="EMBL" id="MBL0427370.1"/>
    </source>
</evidence>
<evidence type="ECO:0000256" key="5">
    <source>
        <dbReference type="ARBA" id="ARBA00023136"/>
    </source>
</evidence>
<sequence length="272" mass="27972">MFAAALIVFRESLEAALFVGIVAAATRQLAGRGRWLAGGVGIGVFGAILLALSAQQISEQFEGTGQDLVNIAVLSVALVMLLWHCIWVSTHSREMALQARQLGSSVQQGSRAPWALLVAVALAVLREGAETVLFVGGALTGASNVRPGEVVVSCLLGVVSGVGAGVVIYGGLSRLPTKHVFATTNALIAILAGSIASQLVKALAQAGLLERGTTPLWDTSAALAPDSALGTFLHALMGYDARPSAAQLASYVGVLALIYAGTRLLRRTAHAP</sequence>
<gene>
    <name evidence="7" type="ORF">JI746_19820</name>
</gene>
<evidence type="ECO:0000256" key="2">
    <source>
        <dbReference type="ARBA" id="ARBA00008333"/>
    </source>
</evidence>
<organism evidence="7 8">
    <name type="scientific">Ramlibacter alkalitolerans</name>
    <dbReference type="NCBI Taxonomy" id="2039631"/>
    <lineage>
        <taxon>Bacteria</taxon>
        <taxon>Pseudomonadati</taxon>
        <taxon>Pseudomonadota</taxon>
        <taxon>Betaproteobacteria</taxon>
        <taxon>Burkholderiales</taxon>
        <taxon>Comamonadaceae</taxon>
        <taxon>Ramlibacter</taxon>
    </lineage>
</organism>
<evidence type="ECO:0000256" key="4">
    <source>
        <dbReference type="ARBA" id="ARBA00022989"/>
    </source>
</evidence>
<keyword evidence="4 6" id="KW-1133">Transmembrane helix</keyword>
<comment type="similarity">
    <text evidence="2">Belongs to the oxidase-dependent Fe transporter (OFeT) (TC 9.A.10.1) family.</text>
</comment>
<comment type="subcellular location">
    <subcellularLocation>
        <location evidence="1">Membrane</location>
        <topology evidence="1">Multi-pass membrane protein</topology>
    </subcellularLocation>
</comment>
<reference evidence="7 8" key="1">
    <citation type="journal article" date="2017" name="Int. J. Syst. Evol. Microbiol.">
        <title>Ramlibacter alkalitolerans sp. nov., alkali-tolerant bacterium isolated from soil of ginseng.</title>
        <authorList>
            <person name="Lee D.H."/>
            <person name="Cha C.J."/>
        </authorList>
    </citation>
    <scope>NUCLEOTIDE SEQUENCE [LARGE SCALE GENOMIC DNA]</scope>
    <source>
        <strain evidence="7 8">KACC 19305</strain>
    </source>
</reference>
<dbReference type="Pfam" id="PF03239">
    <property type="entry name" value="FTR1"/>
    <property type="match status" value="1"/>
</dbReference>
<dbReference type="EMBL" id="JAEQND010000011">
    <property type="protein sequence ID" value="MBL0427370.1"/>
    <property type="molecule type" value="Genomic_DNA"/>
</dbReference>
<keyword evidence="5 6" id="KW-0472">Membrane</keyword>
<dbReference type="InterPro" id="IPR004923">
    <property type="entry name" value="FTR1/Fip1/EfeU"/>
</dbReference>
<protein>
    <submittedName>
        <fullName evidence="7">FTR1 family protein</fullName>
    </submittedName>
</protein>
<feature type="transmembrane region" description="Helical" evidence="6">
    <location>
        <begin position="114"/>
        <end position="138"/>
    </location>
</feature>
<feature type="transmembrane region" description="Helical" evidence="6">
    <location>
        <begin position="245"/>
        <end position="265"/>
    </location>
</feature>
<feature type="transmembrane region" description="Helical" evidence="6">
    <location>
        <begin position="35"/>
        <end position="57"/>
    </location>
</feature>
<keyword evidence="3 6" id="KW-0812">Transmembrane</keyword>
<accession>A0ABS1JSY0</accession>
<feature type="transmembrane region" description="Helical" evidence="6">
    <location>
        <begin position="150"/>
        <end position="172"/>
    </location>
</feature>
<dbReference type="PANTHER" id="PTHR31632:SF2">
    <property type="entry name" value="PLASMA MEMBRANE IRON PERMEASE"/>
    <property type="match status" value="1"/>
</dbReference>
<feature type="transmembrane region" description="Helical" evidence="6">
    <location>
        <begin position="69"/>
        <end position="90"/>
    </location>
</feature>
<feature type="transmembrane region" description="Helical" evidence="6">
    <location>
        <begin position="179"/>
        <end position="200"/>
    </location>
</feature>
<evidence type="ECO:0000313" key="8">
    <source>
        <dbReference type="Proteomes" id="UP000622707"/>
    </source>
</evidence>
<dbReference type="Proteomes" id="UP000622707">
    <property type="component" value="Unassembled WGS sequence"/>
</dbReference>
<evidence type="ECO:0000256" key="1">
    <source>
        <dbReference type="ARBA" id="ARBA00004141"/>
    </source>
</evidence>
<keyword evidence="8" id="KW-1185">Reference proteome</keyword>
<evidence type="ECO:0000256" key="6">
    <source>
        <dbReference type="SAM" id="Phobius"/>
    </source>
</evidence>
<proteinExistence type="inferred from homology"/>
<dbReference type="RefSeq" id="WP_201691999.1">
    <property type="nucleotide sequence ID" value="NZ_JAEQND010000011.1"/>
</dbReference>
<evidence type="ECO:0000256" key="3">
    <source>
        <dbReference type="ARBA" id="ARBA00022692"/>
    </source>
</evidence>
<dbReference type="PANTHER" id="PTHR31632">
    <property type="entry name" value="IRON TRANSPORTER FTH1"/>
    <property type="match status" value="1"/>
</dbReference>
<comment type="caution">
    <text evidence="7">The sequence shown here is derived from an EMBL/GenBank/DDBJ whole genome shotgun (WGS) entry which is preliminary data.</text>
</comment>
<name>A0ABS1JSY0_9BURK</name>